<keyword evidence="1" id="KW-1133">Transmembrane helix</keyword>
<dbReference type="EMBL" id="QFRJ01000011">
    <property type="protein sequence ID" value="PWH84767.1"/>
    <property type="molecule type" value="Genomic_DNA"/>
</dbReference>
<keyword evidence="1" id="KW-0472">Membrane</keyword>
<protein>
    <submittedName>
        <fullName evidence="2">Uncharacterized protein</fullName>
    </submittedName>
</protein>
<name>A0A2U2XAI2_9FLAO</name>
<feature type="transmembrane region" description="Helical" evidence="1">
    <location>
        <begin position="41"/>
        <end position="62"/>
    </location>
</feature>
<comment type="caution">
    <text evidence="2">The sequence shown here is derived from an EMBL/GenBank/DDBJ whole genome shotgun (WGS) entry which is preliminary data.</text>
</comment>
<organism evidence="2 3">
    <name type="scientific">Brumimicrobium oceani</name>
    <dbReference type="NCBI Taxonomy" id="2100725"/>
    <lineage>
        <taxon>Bacteria</taxon>
        <taxon>Pseudomonadati</taxon>
        <taxon>Bacteroidota</taxon>
        <taxon>Flavobacteriia</taxon>
        <taxon>Flavobacteriales</taxon>
        <taxon>Crocinitomicaceae</taxon>
        <taxon>Brumimicrobium</taxon>
    </lineage>
</organism>
<reference evidence="2 3" key="2">
    <citation type="submission" date="2018-05" db="EMBL/GenBank/DDBJ databases">
        <authorList>
            <person name="Lanie J.A."/>
            <person name="Ng W.-L."/>
            <person name="Kazmierczak K.M."/>
            <person name="Andrzejewski T.M."/>
            <person name="Davidsen T.M."/>
            <person name="Wayne K.J."/>
            <person name="Tettelin H."/>
            <person name="Glass J.I."/>
            <person name="Rusch D."/>
            <person name="Podicherti R."/>
            <person name="Tsui H.-C.T."/>
            <person name="Winkler M.E."/>
        </authorList>
    </citation>
    <scope>NUCLEOTIDE SEQUENCE [LARGE SCALE GENOMIC DNA]</scope>
    <source>
        <strain evidence="2 3">C305</strain>
    </source>
</reference>
<keyword evidence="3" id="KW-1185">Reference proteome</keyword>
<reference evidence="2 3" key="1">
    <citation type="submission" date="2018-05" db="EMBL/GenBank/DDBJ databases">
        <title>Brumimicrobium oceani sp. nov., isolated from coastal sediment.</title>
        <authorList>
            <person name="Kou Y."/>
        </authorList>
    </citation>
    <scope>NUCLEOTIDE SEQUENCE [LARGE SCALE GENOMIC DNA]</scope>
    <source>
        <strain evidence="2 3">C305</strain>
    </source>
</reference>
<keyword evidence="1" id="KW-0812">Transmembrane</keyword>
<sequence length="74" mass="8321">MREALISKLPSSSVNVCLISLYPPGRLSDSDFINWTFNPEYVVSVIGLTTYPLIVTFLPNFVQENSRKAKTIDI</sequence>
<gene>
    <name evidence="2" type="ORF">DIT68_12615</name>
</gene>
<evidence type="ECO:0000313" key="3">
    <source>
        <dbReference type="Proteomes" id="UP000245370"/>
    </source>
</evidence>
<evidence type="ECO:0000313" key="2">
    <source>
        <dbReference type="EMBL" id="PWH84767.1"/>
    </source>
</evidence>
<accession>A0A2U2XAI2</accession>
<dbReference type="AlphaFoldDB" id="A0A2U2XAI2"/>
<evidence type="ECO:0000256" key="1">
    <source>
        <dbReference type="SAM" id="Phobius"/>
    </source>
</evidence>
<dbReference type="Proteomes" id="UP000245370">
    <property type="component" value="Unassembled WGS sequence"/>
</dbReference>
<proteinExistence type="predicted"/>